<gene>
    <name evidence="1" type="ORF">BSZ36_18215</name>
</gene>
<name>A0A259TTU4_9BACT</name>
<organism evidence="1 2">
    <name type="scientific">Rubricoccus marinus</name>
    <dbReference type="NCBI Taxonomy" id="716817"/>
    <lineage>
        <taxon>Bacteria</taxon>
        <taxon>Pseudomonadati</taxon>
        <taxon>Rhodothermota</taxon>
        <taxon>Rhodothermia</taxon>
        <taxon>Rhodothermales</taxon>
        <taxon>Rubricoccaceae</taxon>
        <taxon>Rubricoccus</taxon>
    </lineage>
</organism>
<dbReference type="EMBL" id="MQWB01000014">
    <property type="protein sequence ID" value="OZC01192.1"/>
    <property type="molecule type" value="Genomic_DNA"/>
</dbReference>
<evidence type="ECO:0000313" key="1">
    <source>
        <dbReference type="EMBL" id="OZC01192.1"/>
    </source>
</evidence>
<comment type="caution">
    <text evidence="1">The sequence shown here is derived from an EMBL/GenBank/DDBJ whole genome shotgun (WGS) entry which is preliminary data.</text>
</comment>
<proteinExistence type="predicted"/>
<dbReference type="Proteomes" id="UP000216446">
    <property type="component" value="Unassembled WGS sequence"/>
</dbReference>
<accession>A0A259TTU4</accession>
<protein>
    <submittedName>
        <fullName evidence="1">Uncharacterized protein</fullName>
    </submittedName>
</protein>
<evidence type="ECO:0000313" key="2">
    <source>
        <dbReference type="Proteomes" id="UP000216446"/>
    </source>
</evidence>
<keyword evidence="2" id="KW-1185">Reference proteome</keyword>
<dbReference type="AlphaFoldDB" id="A0A259TTU4"/>
<dbReference type="InParanoid" id="A0A259TTU4"/>
<dbReference type="OrthoDB" id="9826417at2"/>
<sequence length="427" mass="47272">MPEPRPATDPRRRLYAPSIRAPIQDPAHVDVDIGAFVERLLLFDTYVFHSQNLFELPVLADRFGVQALIRLFKSDAVELSVDKASFGVFSPTDGPANPYALHVDAFRYQQPQSFHKDIQLFRESYQISRLSDWRSLTSALRASVERRPASFADLAASDRQRTHDFTIAATTRGRFDPFVEAALARNSVGPNDSPYRFEVSVDDRVFHVDTDIESVFGFDAKTAGQVVQDALLALASEVNRVSEMRLFRALTPFSETDASLYVSHLDYLVRQVDPDTPSDALARVVTLQGLPNLRAPGVAEEVNLHALLDARDSPEGKAFRDWLWAAPDLTDDEVQEQLAYHVDSLGRRFAFFLKTPLGRRLRWVAATGTGLATAAVDPTAGAIVGTVAGVAASYADGFLMDSVIPREAERSTPAAFIAKRYPSLFNV</sequence>
<reference evidence="1 2" key="1">
    <citation type="submission" date="2016-11" db="EMBL/GenBank/DDBJ databases">
        <title>Study of marine rhodopsin-containing bacteria.</title>
        <authorList>
            <person name="Yoshizawa S."/>
            <person name="Kumagai Y."/>
            <person name="Kogure K."/>
        </authorList>
    </citation>
    <scope>NUCLEOTIDE SEQUENCE [LARGE SCALE GENOMIC DNA]</scope>
    <source>
        <strain evidence="1 2">SG-29</strain>
    </source>
</reference>
<dbReference type="RefSeq" id="WP_094551932.1">
    <property type="nucleotide sequence ID" value="NZ_MQWB01000014.1"/>
</dbReference>